<dbReference type="PANTHER" id="PTHR34821">
    <property type="entry name" value="INNER MEMBRANE PROTEIN YDCZ"/>
    <property type="match status" value="1"/>
</dbReference>
<dbReference type="InterPro" id="IPR006750">
    <property type="entry name" value="YdcZ"/>
</dbReference>
<keyword evidence="1" id="KW-0472">Membrane</keyword>
<dbReference type="GO" id="GO:0005886">
    <property type="term" value="C:plasma membrane"/>
    <property type="evidence" value="ECO:0007669"/>
    <property type="project" value="TreeGrafter"/>
</dbReference>
<feature type="transmembrane region" description="Helical" evidence="1">
    <location>
        <begin position="237"/>
        <end position="256"/>
    </location>
</feature>
<dbReference type="STRING" id="1908260.BKK50_08935"/>
<name>A0A1V3IJB8_9PAST</name>
<feature type="transmembrane region" description="Helical" evidence="1">
    <location>
        <begin position="197"/>
        <end position="217"/>
    </location>
</feature>
<feature type="transmembrane region" description="Helical" evidence="1">
    <location>
        <begin position="291"/>
        <end position="312"/>
    </location>
</feature>
<dbReference type="PANTHER" id="PTHR34821:SF2">
    <property type="entry name" value="INNER MEMBRANE PROTEIN YDCZ"/>
    <property type="match status" value="1"/>
</dbReference>
<feature type="transmembrane region" description="Helical" evidence="1">
    <location>
        <begin position="164"/>
        <end position="185"/>
    </location>
</feature>
<dbReference type="Proteomes" id="UP000189433">
    <property type="component" value="Unassembled WGS sequence"/>
</dbReference>
<dbReference type="RefSeq" id="WP_077417418.1">
    <property type="nucleotide sequence ID" value="NZ_MLHJ01000092.1"/>
</dbReference>
<dbReference type="AlphaFoldDB" id="A0A1V3IJB8"/>
<organism evidence="2 3">
    <name type="scientific">Rodentibacter rarus</name>
    <dbReference type="NCBI Taxonomy" id="1908260"/>
    <lineage>
        <taxon>Bacteria</taxon>
        <taxon>Pseudomonadati</taxon>
        <taxon>Pseudomonadota</taxon>
        <taxon>Gammaproteobacteria</taxon>
        <taxon>Pasteurellales</taxon>
        <taxon>Pasteurellaceae</taxon>
        <taxon>Rodentibacter</taxon>
    </lineage>
</organism>
<sequence>MIALFAAPIGVLVGMGIAFQTGMNSVLRKNVVSPLLSSFVSFGVGSLLLMLLILVQNEPLAVSTDSLIQSPWWIWSGGLLAMFGLTVNILIFPRLGSVQTAIMPILGQVVTGTLIDTFGGFAAPQYDFTLLRLLGLVAVMTGIGIAIVLPAFKQRSLKKPEERSLLVWQILGISGGIASGITPVVNAALRQTLHSTSLAVFVPFAIGTLLLALVIFFKEPTAWRYLKNALKQPQPWWQWFGGLLGAVYIGGIVLIVPQIGTGGAIITSLFGLLVGSLIIDQFDLLGANKKPINAIQIIGLLVLLVGVVIIQMSK</sequence>
<evidence type="ECO:0000256" key="1">
    <source>
        <dbReference type="SAM" id="Phobius"/>
    </source>
</evidence>
<feature type="transmembrane region" description="Helical" evidence="1">
    <location>
        <begin position="73"/>
        <end position="93"/>
    </location>
</feature>
<proteinExistence type="predicted"/>
<evidence type="ECO:0000313" key="2">
    <source>
        <dbReference type="EMBL" id="OOF41142.1"/>
    </source>
</evidence>
<keyword evidence="3" id="KW-1185">Reference proteome</keyword>
<feature type="transmembrane region" description="Helical" evidence="1">
    <location>
        <begin position="6"/>
        <end position="23"/>
    </location>
</feature>
<keyword evidence="1" id="KW-1133">Transmembrane helix</keyword>
<accession>A0A1V3IJB8</accession>
<gene>
    <name evidence="2" type="ORF">BKK50_08935</name>
</gene>
<feature type="transmembrane region" description="Helical" evidence="1">
    <location>
        <begin position="130"/>
        <end position="152"/>
    </location>
</feature>
<comment type="caution">
    <text evidence="2">The sequence shown here is derived from an EMBL/GenBank/DDBJ whole genome shotgun (WGS) entry which is preliminary data.</text>
</comment>
<dbReference type="Pfam" id="PF04657">
    <property type="entry name" value="DMT_YdcZ"/>
    <property type="match status" value="2"/>
</dbReference>
<protein>
    <submittedName>
        <fullName evidence="2">Orotate transporter</fullName>
    </submittedName>
</protein>
<feature type="transmembrane region" description="Helical" evidence="1">
    <location>
        <begin position="262"/>
        <end position="279"/>
    </location>
</feature>
<evidence type="ECO:0000313" key="3">
    <source>
        <dbReference type="Proteomes" id="UP000189433"/>
    </source>
</evidence>
<keyword evidence="1" id="KW-0812">Transmembrane</keyword>
<reference evidence="2 3" key="1">
    <citation type="submission" date="2016-10" db="EMBL/GenBank/DDBJ databases">
        <title>Rodentibacter gen. nov. and new species.</title>
        <authorList>
            <person name="Christensen H."/>
        </authorList>
    </citation>
    <scope>NUCLEOTIDE SEQUENCE [LARGE SCALE GENOMIC DNA]</scope>
    <source>
        <strain evidence="2 3">CCUG17206</strain>
    </source>
</reference>
<dbReference type="EMBL" id="MLHJ01000092">
    <property type="protein sequence ID" value="OOF41142.1"/>
    <property type="molecule type" value="Genomic_DNA"/>
</dbReference>
<dbReference type="OrthoDB" id="7864805at2"/>
<feature type="transmembrane region" description="Helical" evidence="1">
    <location>
        <begin position="35"/>
        <end position="53"/>
    </location>
</feature>